<gene>
    <name evidence="9" type="ORF">ACFOUW_15180</name>
</gene>
<accession>A0ABV7YBN2</accession>
<dbReference type="InterPro" id="IPR003439">
    <property type="entry name" value="ABC_transporter-like_ATP-bd"/>
</dbReference>
<dbReference type="GO" id="GO:0005524">
    <property type="term" value="F:ATP binding"/>
    <property type="evidence" value="ECO:0007669"/>
    <property type="project" value="UniProtKB-KW"/>
</dbReference>
<protein>
    <submittedName>
        <fullName evidence="9">Sugar ABC transporter ATP-binding protein</fullName>
    </submittedName>
</protein>
<evidence type="ECO:0000313" key="9">
    <source>
        <dbReference type="EMBL" id="MFC3762183.1"/>
    </source>
</evidence>
<evidence type="ECO:0000256" key="1">
    <source>
        <dbReference type="ARBA" id="ARBA00022448"/>
    </source>
</evidence>
<dbReference type="InterPro" id="IPR003593">
    <property type="entry name" value="AAA+_ATPase"/>
</dbReference>
<evidence type="ECO:0000313" key="10">
    <source>
        <dbReference type="Proteomes" id="UP001595699"/>
    </source>
</evidence>
<keyword evidence="5 9" id="KW-0067">ATP-binding</keyword>
<organism evidence="9 10">
    <name type="scientific">Tenggerimyces flavus</name>
    <dbReference type="NCBI Taxonomy" id="1708749"/>
    <lineage>
        <taxon>Bacteria</taxon>
        <taxon>Bacillati</taxon>
        <taxon>Actinomycetota</taxon>
        <taxon>Actinomycetes</taxon>
        <taxon>Propionibacteriales</taxon>
        <taxon>Nocardioidaceae</taxon>
        <taxon>Tenggerimyces</taxon>
    </lineage>
</organism>
<evidence type="ECO:0000256" key="5">
    <source>
        <dbReference type="ARBA" id="ARBA00022840"/>
    </source>
</evidence>
<reference evidence="10" key="1">
    <citation type="journal article" date="2019" name="Int. J. Syst. Evol. Microbiol.">
        <title>The Global Catalogue of Microorganisms (GCM) 10K type strain sequencing project: providing services to taxonomists for standard genome sequencing and annotation.</title>
        <authorList>
            <consortium name="The Broad Institute Genomics Platform"/>
            <consortium name="The Broad Institute Genome Sequencing Center for Infectious Disease"/>
            <person name="Wu L."/>
            <person name="Ma J."/>
        </authorList>
    </citation>
    <scope>NUCLEOTIDE SEQUENCE [LARGE SCALE GENOMIC DNA]</scope>
    <source>
        <strain evidence="10">CGMCC 4.7241</strain>
    </source>
</reference>
<feature type="domain" description="ABC transporter" evidence="8">
    <location>
        <begin position="252"/>
        <end position="496"/>
    </location>
</feature>
<keyword evidence="1" id="KW-0813">Transport</keyword>
<dbReference type="Pfam" id="PF00005">
    <property type="entry name" value="ABC_tran"/>
    <property type="match status" value="2"/>
</dbReference>
<evidence type="ECO:0000256" key="2">
    <source>
        <dbReference type="ARBA" id="ARBA00022475"/>
    </source>
</evidence>
<dbReference type="PANTHER" id="PTHR43790">
    <property type="entry name" value="CARBOHYDRATE TRANSPORT ATP-BINDING PROTEIN MG119-RELATED"/>
    <property type="match status" value="1"/>
</dbReference>
<keyword evidence="3" id="KW-0762">Sugar transport</keyword>
<dbReference type="InterPro" id="IPR050107">
    <property type="entry name" value="ABC_carbohydrate_import_ATPase"/>
</dbReference>
<keyword evidence="7" id="KW-0472">Membrane</keyword>
<dbReference type="Gene3D" id="3.40.50.300">
    <property type="entry name" value="P-loop containing nucleotide triphosphate hydrolases"/>
    <property type="match status" value="2"/>
</dbReference>
<dbReference type="CDD" id="cd03216">
    <property type="entry name" value="ABC_Carb_Monos_I"/>
    <property type="match status" value="1"/>
</dbReference>
<keyword evidence="6" id="KW-1278">Translocase</keyword>
<evidence type="ECO:0000256" key="4">
    <source>
        <dbReference type="ARBA" id="ARBA00022741"/>
    </source>
</evidence>
<dbReference type="SMART" id="SM00382">
    <property type="entry name" value="AAA"/>
    <property type="match status" value="2"/>
</dbReference>
<dbReference type="Proteomes" id="UP001595699">
    <property type="component" value="Unassembled WGS sequence"/>
</dbReference>
<feature type="domain" description="ABC transporter" evidence="8">
    <location>
        <begin position="2"/>
        <end position="240"/>
    </location>
</feature>
<dbReference type="PANTHER" id="PTHR43790:SF3">
    <property type="entry name" value="D-ALLOSE IMPORT ATP-BINDING PROTEIN ALSA-RELATED"/>
    <property type="match status" value="1"/>
</dbReference>
<keyword evidence="2" id="KW-1003">Cell membrane</keyword>
<dbReference type="CDD" id="cd03215">
    <property type="entry name" value="ABC_Carb_Monos_II"/>
    <property type="match status" value="1"/>
</dbReference>
<comment type="caution">
    <text evidence="9">The sequence shown here is derived from an EMBL/GenBank/DDBJ whole genome shotgun (WGS) entry which is preliminary data.</text>
</comment>
<evidence type="ECO:0000256" key="6">
    <source>
        <dbReference type="ARBA" id="ARBA00022967"/>
    </source>
</evidence>
<dbReference type="RefSeq" id="WP_205120721.1">
    <property type="nucleotide sequence ID" value="NZ_JAFBCM010000001.1"/>
</dbReference>
<proteinExistence type="predicted"/>
<dbReference type="SUPFAM" id="SSF52540">
    <property type="entry name" value="P-loop containing nucleoside triphosphate hydrolases"/>
    <property type="match status" value="2"/>
</dbReference>
<dbReference type="EMBL" id="JBHRZH010000012">
    <property type="protein sequence ID" value="MFC3762183.1"/>
    <property type="molecule type" value="Genomic_DNA"/>
</dbReference>
<keyword evidence="4" id="KW-0547">Nucleotide-binding</keyword>
<name>A0ABV7YBN2_9ACTN</name>
<evidence type="ECO:0000259" key="8">
    <source>
        <dbReference type="PROSITE" id="PS50893"/>
    </source>
</evidence>
<keyword evidence="10" id="KW-1185">Reference proteome</keyword>
<evidence type="ECO:0000256" key="3">
    <source>
        <dbReference type="ARBA" id="ARBA00022597"/>
    </source>
</evidence>
<sequence>MLELRGIVKRYGGVHALRGVDFDVQPGEVHALVGENGAGKSTLIKIVSGAERADAGTITLDGDPLASASTAAAIDAGIATVYQEPHLFGELTVAENVFLGRELRRRKGGPVDWRAQRKRVVELLDRLGVDSGIADVRVADLPVAEQQLVSISKAFAQDARILILDEPSAILTDREIEVLFGVVRNLRAGGVGIIYISHRLDELAQISDRVTVLRDGQVVAAKPTSELTVRAVAELMVGHELALAPDRPARQFAGTPVLQVSGLTRVDEFEPFDLSVGEGEVVALYGLIGSGASAIARALYGVDPADRGAVHVDGQPLRLRTPRDASAAGIAMVPGNRAVQGVFAPKSIAFNLSTAHLGFLSKVPGWLDRARERMVARDLIDRLSIRAKGPQTRVAALSGGNQQKTLIARQLVKRPRVLLLEEPTQGVDVGAKDEIHRIVSELAENGSAIVVASSDLPEVLGLADRVLVVRRGKVVAAFGRGARQADVLAAAAGEAA</sequence>
<evidence type="ECO:0000256" key="7">
    <source>
        <dbReference type="ARBA" id="ARBA00023136"/>
    </source>
</evidence>
<dbReference type="InterPro" id="IPR027417">
    <property type="entry name" value="P-loop_NTPase"/>
</dbReference>
<dbReference type="PROSITE" id="PS50893">
    <property type="entry name" value="ABC_TRANSPORTER_2"/>
    <property type="match status" value="2"/>
</dbReference>